<dbReference type="GO" id="GO:0005829">
    <property type="term" value="C:cytosol"/>
    <property type="evidence" value="ECO:0007669"/>
    <property type="project" value="TreeGrafter"/>
</dbReference>
<dbReference type="InterPro" id="IPR012349">
    <property type="entry name" value="Split_barrel_FMN-bd"/>
</dbReference>
<evidence type="ECO:0000256" key="2">
    <source>
        <dbReference type="SAM" id="MobiDB-lite"/>
    </source>
</evidence>
<feature type="region of interest" description="Disordered" evidence="2">
    <location>
        <begin position="168"/>
        <end position="192"/>
    </location>
</feature>
<name>A0A1Z4VQD0_9GAMM</name>
<dbReference type="Pfam" id="PF01243">
    <property type="entry name" value="PNPOx_N"/>
    <property type="match status" value="1"/>
</dbReference>
<dbReference type="SUPFAM" id="SSF50475">
    <property type="entry name" value="FMN-binding split barrel"/>
    <property type="match status" value="1"/>
</dbReference>
<dbReference type="PANTHER" id="PTHR35176">
    <property type="entry name" value="HEME OXYGENASE HI_0854-RELATED"/>
    <property type="match status" value="1"/>
</dbReference>
<dbReference type="Proteomes" id="UP000218765">
    <property type="component" value="Chromosome"/>
</dbReference>
<evidence type="ECO:0000313" key="5">
    <source>
        <dbReference type="Proteomes" id="UP000218765"/>
    </source>
</evidence>
<sequence>MAASKPDLEVVRSEYEQFSQHFESLLMATVSPEGEPNASYAAYVRQGNDFFIFVSELASHTRNLREDGKVSVLFIENESDSKHLFARRRVTYQCEAREVDRHDETFRPVLEHFAGKFGTLIDTLRELKDFHLYRLHPLRATYVAGFAKAFVIEGENLDKVRHLNDVGHRSERREVDERMDEWQDEDSTAPRA</sequence>
<dbReference type="GO" id="GO:0070967">
    <property type="term" value="F:coenzyme F420 binding"/>
    <property type="evidence" value="ECO:0007669"/>
    <property type="project" value="TreeGrafter"/>
</dbReference>
<evidence type="ECO:0000313" key="4">
    <source>
        <dbReference type="EMBL" id="BAZ93528.1"/>
    </source>
</evidence>
<protein>
    <submittedName>
        <fullName evidence="4">Pyridoxamine 5'-phosphate oxidase-related FMN-binding protein</fullName>
    </submittedName>
</protein>
<reference evidence="4 5" key="1">
    <citation type="submission" date="2017-05" db="EMBL/GenBank/DDBJ databases">
        <title>Thiocyanate degradation by Thiohalobacter thiocyanaticus FOKN1.</title>
        <authorList>
            <person name="Oshiki M."/>
            <person name="Fukushima T."/>
            <person name="Kawano S."/>
            <person name="Nakagawa J."/>
        </authorList>
    </citation>
    <scope>NUCLEOTIDE SEQUENCE [LARGE SCALE GENOMIC DNA]</scope>
    <source>
        <strain evidence="4 5">FOKN1</strain>
    </source>
</reference>
<keyword evidence="5" id="KW-1185">Reference proteome</keyword>
<feature type="compositionally biased region" description="Acidic residues" evidence="2">
    <location>
        <begin position="177"/>
        <end position="192"/>
    </location>
</feature>
<dbReference type="InterPro" id="IPR011576">
    <property type="entry name" value="Pyridox_Oxase_N"/>
</dbReference>
<proteinExistence type="predicted"/>
<dbReference type="AlphaFoldDB" id="A0A1Z4VQD0"/>
<evidence type="ECO:0000259" key="3">
    <source>
        <dbReference type="Pfam" id="PF01243"/>
    </source>
</evidence>
<dbReference type="RefSeq" id="WP_096365547.1">
    <property type="nucleotide sequence ID" value="NZ_AP018052.1"/>
</dbReference>
<dbReference type="InterPro" id="IPR014419">
    <property type="entry name" value="HutZ"/>
</dbReference>
<dbReference type="KEGG" id="ttc:FOKN1_1129"/>
<dbReference type="OrthoDB" id="9776211at2"/>
<organism evidence="4 5">
    <name type="scientific">Thiohalobacter thiocyanaticus</name>
    <dbReference type="NCBI Taxonomy" id="585455"/>
    <lineage>
        <taxon>Bacteria</taxon>
        <taxon>Pseudomonadati</taxon>
        <taxon>Pseudomonadota</taxon>
        <taxon>Gammaproteobacteria</taxon>
        <taxon>Thiohalobacterales</taxon>
        <taxon>Thiohalobacteraceae</taxon>
        <taxon>Thiohalobacter</taxon>
    </lineage>
</organism>
<feature type="domain" description="Pyridoxamine 5'-phosphate oxidase N-terminal" evidence="3">
    <location>
        <begin position="14"/>
        <end position="143"/>
    </location>
</feature>
<accession>A0A1Z4VQD0</accession>
<keyword evidence="1" id="KW-0560">Oxidoreductase</keyword>
<gene>
    <name evidence="4" type="ORF">FOKN1_1129</name>
</gene>
<dbReference type="GO" id="GO:0016627">
    <property type="term" value="F:oxidoreductase activity, acting on the CH-CH group of donors"/>
    <property type="evidence" value="ECO:0007669"/>
    <property type="project" value="TreeGrafter"/>
</dbReference>
<dbReference type="PANTHER" id="PTHR35176:SF6">
    <property type="entry name" value="HEME OXYGENASE HI_0854-RELATED"/>
    <property type="match status" value="1"/>
</dbReference>
<evidence type="ECO:0000256" key="1">
    <source>
        <dbReference type="ARBA" id="ARBA00023002"/>
    </source>
</evidence>
<dbReference type="PIRSF" id="PIRSF004633">
    <property type="entry name" value="UCP_PLP_oxd"/>
    <property type="match status" value="1"/>
</dbReference>
<dbReference type="Gene3D" id="2.30.110.10">
    <property type="entry name" value="Electron Transport, Fmn-binding Protein, Chain A"/>
    <property type="match status" value="1"/>
</dbReference>
<dbReference type="InterPro" id="IPR052019">
    <property type="entry name" value="F420H2_bilvrd_red/Heme_oxyg"/>
</dbReference>
<dbReference type="EMBL" id="AP018052">
    <property type="protein sequence ID" value="BAZ93528.1"/>
    <property type="molecule type" value="Genomic_DNA"/>
</dbReference>